<organism evidence="2 3">
    <name type="scientific">Entamoeba invadens IP1</name>
    <dbReference type="NCBI Taxonomy" id="370355"/>
    <lineage>
        <taxon>Eukaryota</taxon>
        <taxon>Amoebozoa</taxon>
        <taxon>Evosea</taxon>
        <taxon>Archamoebae</taxon>
        <taxon>Mastigamoebida</taxon>
        <taxon>Entamoebidae</taxon>
        <taxon>Entamoeba</taxon>
    </lineage>
</organism>
<evidence type="ECO:0000313" key="3">
    <source>
        <dbReference type="Proteomes" id="UP000014680"/>
    </source>
</evidence>
<gene>
    <name evidence="2" type="ORF">EIN_389810</name>
</gene>
<keyword evidence="3" id="KW-1185">Reference proteome</keyword>
<dbReference type="AlphaFoldDB" id="A0A0A1UB31"/>
<name>A0A0A1UB31_ENTIV</name>
<dbReference type="VEuPathDB" id="AmoebaDB:EIN_389810"/>
<dbReference type="OMA" id="VMWNEDS"/>
<dbReference type="OrthoDB" id="30002at2759"/>
<feature type="compositionally biased region" description="Polar residues" evidence="1">
    <location>
        <begin position="48"/>
        <end position="59"/>
    </location>
</feature>
<proteinExistence type="predicted"/>
<dbReference type="EMBL" id="KB206629">
    <property type="protein sequence ID" value="ELP89396.1"/>
    <property type="molecule type" value="Genomic_DNA"/>
</dbReference>
<dbReference type="Proteomes" id="UP000014680">
    <property type="component" value="Unassembled WGS sequence"/>
</dbReference>
<evidence type="ECO:0000313" key="2">
    <source>
        <dbReference type="EMBL" id="ELP89396.1"/>
    </source>
</evidence>
<dbReference type="KEGG" id="eiv:EIN_389810"/>
<feature type="region of interest" description="Disordered" evidence="1">
    <location>
        <begin position="43"/>
        <end position="69"/>
    </location>
</feature>
<sequence>MNNDSVHTTISLMDMIKYKIDIPNTWSEGPDFGETVYFEEQKQEEQSDSLQVQQDTQKVGPSEVLDETNNNKKCPIQYTRKAKLDTTLVGATKITSEKKPRQDKTTLFKKKLFVGSEDEIKKQILFVTNELEKRKDDGVNTENAIIEISKPFDAHQHKNDIIDLRTSNRTLTFPNDVPIQAQKLKHRPVPLRQTKNIYHFPGTEAGFDSIKEYKLMKLNADIKELEATKLLIHELDKTIESGN</sequence>
<protein>
    <submittedName>
        <fullName evidence="2">Uncharacterized protein</fullName>
    </submittedName>
</protein>
<accession>A0A0A1UB31</accession>
<dbReference type="GeneID" id="14888409"/>
<dbReference type="RefSeq" id="XP_004256167.1">
    <property type="nucleotide sequence ID" value="XM_004256119.1"/>
</dbReference>
<evidence type="ECO:0000256" key="1">
    <source>
        <dbReference type="SAM" id="MobiDB-lite"/>
    </source>
</evidence>
<reference evidence="2 3" key="1">
    <citation type="submission" date="2012-10" db="EMBL/GenBank/DDBJ databases">
        <authorList>
            <person name="Zafar N."/>
            <person name="Inman J."/>
            <person name="Hall N."/>
            <person name="Lorenzi H."/>
            <person name="Caler E."/>
        </authorList>
    </citation>
    <scope>NUCLEOTIDE SEQUENCE [LARGE SCALE GENOMIC DNA]</scope>
    <source>
        <strain evidence="2 3">IP1</strain>
    </source>
</reference>